<evidence type="ECO:0000313" key="1">
    <source>
        <dbReference type="EMBL" id="MPN28598.1"/>
    </source>
</evidence>
<dbReference type="AlphaFoldDB" id="A0A645GNV3"/>
<gene>
    <name evidence="1" type="ORF">SDC9_176040</name>
</gene>
<name>A0A645GNV3_9ZZZZ</name>
<comment type="caution">
    <text evidence="1">The sequence shown here is derived from an EMBL/GenBank/DDBJ whole genome shotgun (WGS) entry which is preliminary data.</text>
</comment>
<dbReference type="EMBL" id="VSSQ01078954">
    <property type="protein sequence ID" value="MPN28598.1"/>
    <property type="molecule type" value="Genomic_DNA"/>
</dbReference>
<protein>
    <submittedName>
        <fullName evidence="1">Uncharacterized protein</fullName>
    </submittedName>
</protein>
<organism evidence="1">
    <name type="scientific">bioreactor metagenome</name>
    <dbReference type="NCBI Taxonomy" id="1076179"/>
    <lineage>
        <taxon>unclassified sequences</taxon>
        <taxon>metagenomes</taxon>
        <taxon>ecological metagenomes</taxon>
    </lineage>
</organism>
<accession>A0A645GNV3</accession>
<reference evidence="1" key="1">
    <citation type="submission" date="2019-08" db="EMBL/GenBank/DDBJ databases">
        <authorList>
            <person name="Kucharzyk K."/>
            <person name="Murdoch R.W."/>
            <person name="Higgins S."/>
            <person name="Loffler F."/>
        </authorList>
    </citation>
    <scope>NUCLEOTIDE SEQUENCE</scope>
</reference>
<proteinExistence type="predicted"/>
<sequence length="57" mass="5890">MRRIAPDAGDIAGFGFDQDPAADAAVTTGGFDFGFHDFPTGMLSATGMPPIKIMDLG</sequence>